<dbReference type="Proteomes" id="UP000051952">
    <property type="component" value="Unassembled WGS sequence"/>
</dbReference>
<name>A0A0S4KIW6_BODSA</name>
<organism evidence="2 3">
    <name type="scientific">Bodo saltans</name>
    <name type="common">Flagellated protozoan</name>
    <dbReference type="NCBI Taxonomy" id="75058"/>
    <lineage>
        <taxon>Eukaryota</taxon>
        <taxon>Discoba</taxon>
        <taxon>Euglenozoa</taxon>
        <taxon>Kinetoplastea</taxon>
        <taxon>Metakinetoplastina</taxon>
        <taxon>Eubodonida</taxon>
        <taxon>Bodonidae</taxon>
        <taxon>Bodo</taxon>
    </lineage>
</organism>
<protein>
    <submittedName>
        <fullName evidence="2">Uncharacterized protein</fullName>
    </submittedName>
</protein>
<dbReference type="VEuPathDB" id="TriTrypDB:BSAL_48495"/>
<feature type="compositionally biased region" description="Acidic residues" evidence="1">
    <location>
        <begin position="659"/>
        <end position="668"/>
    </location>
</feature>
<evidence type="ECO:0000313" key="3">
    <source>
        <dbReference type="Proteomes" id="UP000051952"/>
    </source>
</evidence>
<feature type="compositionally biased region" description="Low complexity" evidence="1">
    <location>
        <begin position="102"/>
        <end position="115"/>
    </location>
</feature>
<feature type="compositionally biased region" description="Low complexity" evidence="1">
    <location>
        <begin position="545"/>
        <end position="556"/>
    </location>
</feature>
<evidence type="ECO:0000313" key="2">
    <source>
        <dbReference type="EMBL" id="CUI15576.1"/>
    </source>
</evidence>
<evidence type="ECO:0000256" key="1">
    <source>
        <dbReference type="SAM" id="MobiDB-lite"/>
    </source>
</evidence>
<reference evidence="3" key="1">
    <citation type="submission" date="2015-09" db="EMBL/GenBank/DDBJ databases">
        <authorList>
            <consortium name="Pathogen Informatics"/>
        </authorList>
    </citation>
    <scope>NUCLEOTIDE SEQUENCE [LARGE SCALE GENOMIC DNA]</scope>
    <source>
        <strain evidence="3">Lake Konstanz</strain>
    </source>
</reference>
<feature type="region of interest" description="Disordered" evidence="1">
    <location>
        <begin position="609"/>
        <end position="668"/>
    </location>
</feature>
<gene>
    <name evidence="2" type="ORF">BSAL_48495</name>
</gene>
<sequence>MQNSATVGSNFMPPPKRETLRELMQRWRTAAQPSSQGGDEETREALLFGGINGGGQSTRPLSTSVVTFVAAAEDPWSILGGGSTSTLTGVKKATLLEVVQRQRQSSTRTLSRRGTANVTTEEQGDDVIEDVVEPDARQQQDAKPTTTTATARMSTLAGQPKKRTVEDMMDSWSVPCRNHRDDDADLTRQARQHKSTSNQKHSSASILDLAKPTVRDITHLLPLTNAVECGQKSDTGLPDMLTSATTKQGDSNHRNQKTMKASSDVFAKLDALVDDNGRGSGGGSSGGTRQRLDHIVDAECPFGEQALMFASSAAAGTAEGGAGRRSGRVGGGSGHNFTSAEVMDRLNTSFDSWKRQVAGQVSMSHDVRHCLALVLRIDRLDAAFGIVSLVGRMMHVSPALRASVEASMKSSKLALEIQEEWDGEQVVVVVDQSVYRNLGVLVGNEIVIGNPCYATGPTVGSMGLPIVIASFCIAAATAEFLQPRRDIDGGSLGDQLRQIAAPFRYDPLEQRHASGEGIQLVGQLPEGGVDIVHDKEVREGKRAPTTGTTSSASTTGIPRGPVGMDWHVPVDIIMQLVYRRQQQQQELLENEGDDDDHQDELFGSVDDTCHTNQRVLPGPVPIVAPSPSHYSSDHPQANDERDVVRMSYPFQDHAQSTLSEDDFDDGFG</sequence>
<feature type="compositionally biased region" description="Polar residues" evidence="1">
    <location>
        <begin position="195"/>
        <end position="205"/>
    </location>
</feature>
<feature type="compositionally biased region" description="Acidic residues" evidence="1">
    <location>
        <begin position="122"/>
        <end position="133"/>
    </location>
</feature>
<proteinExistence type="predicted"/>
<dbReference type="AlphaFoldDB" id="A0A0S4KIW6"/>
<keyword evidence="3" id="KW-1185">Reference proteome</keyword>
<feature type="region of interest" description="Disordered" evidence="1">
    <location>
        <begin position="535"/>
        <end position="563"/>
    </location>
</feature>
<feature type="compositionally biased region" description="Basic and acidic residues" evidence="1">
    <location>
        <begin position="178"/>
        <end position="188"/>
    </location>
</feature>
<accession>A0A0S4KIW6</accession>
<dbReference type="EMBL" id="CYKH01002252">
    <property type="protein sequence ID" value="CUI15576.1"/>
    <property type="molecule type" value="Genomic_DNA"/>
</dbReference>
<feature type="region of interest" description="Disordered" evidence="1">
    <location>
        <begin position="102"/>
        <end position="207"/>
    </location>
</feature>